<keyword evidence="1" id="KW-0812">Transmembrane</keyword>
<keyword evidence="1" id="KW-0472">Membrane</keyword>
<evidence type="ECO:0000256" key="1">
    <source>
        <dbReference type="SAM" id="Phobius"/>
    </source>
</evidence>
<name>A0ABR5DS09_RICPA</name>
<protein>
    <submittedName>
        <fullName evidence="2">Membrane protein</fullName>
    </submittedName>
</protein>
<reference evidence="2 3" key="1">
    <citation type="submission" date="2015-02" db="EMBL/GenBank/DDBJ databases">
        <title>Genome Sequencing of Rickettsiales.</title>
        <authorList>
            <person name="Daugherty S.C."/>
            <person name="Su Q."/>
            <person name="Abolude K."/>
            <person name="Beier-Sexton M."/>
            <person name="Carlyon J.A."/>
            <person name="Carter R."/>
            <person name="Day N.P."/>
            <person name="Dumler S.J."/>
            <person name="Dyachenko V."/>
            <person name="Godinez A."/>
            <person name="Kurtti T.J."/>
            <person name="Lichay M."/>
            <person name="Mullins K.E."/>
            <person name="Ott S."/>
            <person name="Pappas-Brown V."/>
            <person name="Paris D.H."/>
            <person name="Patel P."/>
            <person name="Richards A.L."/>
            <person name="Sadzewicz L."/>
            <person name="Sears K."/>
            <person name="Seidman D."/>
            <person name="Sengamalay N."/>
            <person name="Stenos J."/>
            <person name="Tallon L.J."/>
            <person name="Vincent G."/>
            <person name="Fraser C.M."/>
            <person name="Munderloh U."/>
            <person name="Dunning-Hotopp J.C."/>
        </authorList>
    </citation>
    <scope>NUCLEOTIDE SEQUENCE [LARGE SCALE GENOMIC DNA]</scope>
    <source>
        <strain evidence="2 3">Tate's Hell</strain>
    </source>
</reference>
<proteinExistence type="predicted"/>
<accession>A0ABR5DS09</accession>
<keyword evidence="3" id="KW-1185">Reference proteome</keyword>
<comment type="caution">
    <text evidence="2">The sequence shown here is derived from an EMBL/GenBank/DDBJ whole genome shotgun (WGS) entry which is preliminary data.</text>
</comment>
<sequence length="102" mass="11545">MVIRVNTKPIFSLYWLTLEISCAIVSFCPISITLLDKITKSFLLTSCFSDSFSFIFSISYSNASLLNNFLNAASHGPKAVLSNFLKYSFNFITNFLVYIFLV</sequence>
<organism evidence="2 3">
    <name type="scientific">Rickettsia parkeri str. Tate's Hell</name>
    <dbReference type="NCBI Taxonomy" id="1359189"/>
    <lineage>
        <taxon>Bacteria</taxon>
        <taxon>Pseudomonadati</taxon>
        <taxon>Pseudomonadota</taxon>
        <taxon>Alphaproteobacteria</taxon>
        <taxon>Rickettsiales</taxon>
        <taxon>Rickettsiaceae</taxon>
        <taxon>Rickettsieae</taxon>
        <taxon>Rickettsia</taxon>
        <taxon>spotted fever group</taxon>
    </lineage>
</organism>
<keyword evidence="1" id="KW-1133">Transmembrane helix</keyword>
<evidence type="ECO:0000313" key="2">
    <source>
        <dbReference type="EMBL" id="KJW01519.1"/>
    </source>
</evidence>
<dbReference type="Proteomes" id="UP000035491">
    <property type="component" value="Unassembled WGS sequence"/>
</dbReference>
<feature type="transmembrane region" description="Helical" evidence="1">
    <location>
        <begin position="80"/>
        <end position="101"/>
    </location>
</feature>
<feature type="transmembrane region" description="Helical" evidence="1">
    <location>
        <begin position="12"/>
        <end position="35"/>
    </location>
</feature>
<gene>
    <name evidence="2" type="ORF">RPATATE_0408</name>
</gene>
<evidence type="ECO:0000313" key="3">
    <source>
        <dbReference type="Proteomes" id="UP000035491"/>
    </source>
</evidence>
<dbReference type="EMBL" id="LAOO01000001">
    <property type="protein sequence ID" value="KJW01519.1"/>
    <property type="molecule type" value="Genomic_DNA"/>
</dbReference>